<proteinExistence type="predicted"/>
<keyword evidence="4 8" id="KW-0378">Hydrolase</keyword>
<name>A0A6J4RS57_9ACTN</name>
<gene>
    <name evidence="8" type="ORF">AVDCRST_MAG85-661</name>
</gene>
<evidence type="ECO:0000256" key="2">
    <source>
        <dbReference type="ARBA" id="ARBA00013106"/>
    </source>
</evidence>
<evidence type="ECO:0000256" key="7">
    <source>
        <dbReference type="SAM" id="MobiDB-lite"/>
    </source>
</evidence>
<keyword evidence="5 6" id="KW-0460">Magnesium</keyword>
<dbReference type="PANTHER" id="PTHR20854:SF4">
    <property type="entry name" value="INOSITOL-1-MONOPHOSPHATASE-RELATED"/>
    <property type="match status" value="1"/>
</dbReference>
<dbReference type="Gene3D" id="3.40.190.80">
    <property type="match status" value="1"/>
</dbReference>
<protein>
    <recommendedName>
        <fullName evidence="2">inositol-phosphate phosphatase</fullName>
        <ecNumber evidence="2">3.1.3.25</ecNumber>
    </recommendedName>
</protein>
<evidence type="ECO:0000256" key="6">
    <source>
        <dbReference type="PIRSR" id="PIRSR600760-2"/>
    </source>
</evidence>
<dbReference type="PROSITE" id="PS00630">
    <property type="entry name" value="IMP_2"/>
    <property type="match status" value="1"/>
</dbReference>
<evidence type="ECO:0000313" key="8">
    <source>
        <dbReference type="EMBL" id="CAA9480832.1"/>
    </source>
</evidence>
<feature type="compositionally biased region" description="Basic and acidic residues" evidence="7">
    <location>
        <begin position="31"/>
        <end position="46"/>
    </location>
</feature>
<evidence type="ECO:0000256" key="4">
    <source>
        <dbReference type="ARBA" id="ARBA00022801"/>
    </source>
</evidence>
<organism evidence="8">
    <name type="scientific">uncultured Solirubrobacteraceae bacterium</name>
    <dbReference type="NCBI Taxonomy" id="1162706"/>
    <lineage>
        <taxon>Bacteria</taxon>
        <taxon>Bacillati</taxon>
        <taxon>Actinomycetota</taxon>
        <taxon>Thermoleophilia</taxon>
        <taxon>Solirubrobacterales</taxon>
        <taxon>Solirubrobacteraceae</taxon>
        <taxon>environmental samples</taxon>
    </lineage>
</organism>
<dbReference type="PANTHER" id="PTHR20854">
    <property type="entry name" value="INOSITOL MONOPHOSPHATASE"/>
    <property type="match status" value="1"/>
</dbReference>
<dbReference type="Gene3D" id="3.30.540.10">
    <property type="entry name" value="Fructose-1,6-Bisphosphatase, subunit A, domain 1"/>
    <property type="match status" value="1"/>
</dbReference>
<feature type="binding site" evidence="6">
    <location>
        <position position="100"/>
    </location>
    <ligand>
        <name>Mg(2+)</name>
        <dbReference type="ChEBI" id="CHEBI:18420"/>
        <label>1</label>
        <note>catalytic</note>
    </ligand>
</feature>
<dbReference type="EC" id="3.1.3.25" evidence="2"/>
<evidence type="ECO:0000256" key="3">
    <source>
        <dbReference type="ARBA" id="ARBA00022723"/>
    </source>
</evidence>
<reference evidence="8" key="1">
    <citation type="submission" date="2020-02" db="EMBL/GenBank/DDBJ databases">
        <authorList>
            <person name="Meier V. D."/>
        </authorList>
    </citation>
    <scope>NUCLEOTIDE SEQUENCE</scope>
    <source>
        <strain evidence="8">AVDCRST_MAG85</strain>
    </source>
</reference>
<comment type="catalytic activity">
    <reaction evidence="1">
        <text>a myo-inositol phosphate + H2O = myo-inositol + phosphate</text>
        <dbReference type="Rhea" id="RHEA:24056"/>
        <dbReference type="ChEBI" id="CHEBI:15377"/>
        <dbReference type="ChEBI" id="CHEBI:17268"/>
        <dbReference type="ChEBI" id="CHEBI:43474"/>
        <dbReference type="ChEBI" id="CHEBI:84139"/>
        <dbReference type="EC" id="3.1.3.25"/>
    </reaction>
</comment>
<feature type="binding site" evidence="6">
    <location>
        <position position="80"/>
    </location>
    <ligand>
        <name>Mg(2+)</name>
        <dbReference type="ChEBI" id="CHEBI:18420"/>
        <label>1</label>
        <note>catalytic</note>
    </ligand>
</feature>
<feature type="binding site" evidence="6">
    <location>
        <position position="99"/>
    </location>
    <ligand>
        <name>Mg(2+)</name>
        <dbReference type="ChEBI" id="CHEBI:18420"/>
        <label>1</label>
        <note>catalytic</note>
    </ligand>
</feature>
<dbReference type="GO" id="GO:0046872">
    <property type="term" value="F:metal ion binding"/>
    <property type="evidence" value="ECO:0007669"/>
    <property type="project" value="UniProtKB-KW"/>
</dbReference>
<evidence type="ECO:0000256" key="5">
    <source>
        <dbReference type="ARBA" id="ARBA00022842"/>
    </source>
</evidence>
<sequence length="287" mass="30345">MANSQAALEADWLGACRRATEGLRGVLSDHPTSHERVEETGERGEGGDRTLVIDQAAEDGIFAELEGLHDGGARFSALSEERGSVDFGDDGILVVIDPIDGSTNAKRGLPHIGISIAVADGPTMADVQFGFVADLSTGEEWVARRGAGVLFNGEPLHQPAPPERRTKNGKLEVVAIEQADPQWLVPAAGRLAEHVHRLRIMGSIAISLCQVASSRVDGMVALWRTRSVDCAAAQLVVRESGGHVAFPGFADGPLAAPLDCEPRAPIVAARTEQGLAELTTVVDWQDA</sequence>
<keyword evidence="3 6" id="KW-0479">Metal-binding</keyword>
<comment type="cofactor">
    <cofactor evidence="6">
        <name>Mg(2+)</name>
        <dbReference type="ChEBI" id="CHEBI:18420"/>
    </cofactor>
</comment>
<dbReference type="GO" id="GO:0006020">
    <property type="term" value="P:inositol metabolic process"/>
    <property type="evidence" value="ECO:0007669"/>
    <property type="project" value="TreeGrafter"/>
</dbReference>
<evidence type="ECO:0000256" key="1">
    <source>
        <dbReference type="ARBA" id="ARBA00001033"/>
    </source>
</evidence>
<accession>A0A6J4RS57</accession>
<dbReference type="PRINTS" id="PR00377">
    <property type="entry name" value="IMPHPHTASES"/>
</dbReference>
<dbReference type="InterPro" id="IPR020550">
    <property type="entry name" value="Inositol_monophosphatase_CS"/>
</dbReference>
<feature type="binding site" evidence="6">
    <location>
        <position position="97"/>
    </location>
    <ligand>
        <name>Mg(2+)</name>
        <dbReference type="ChEBI" id="CHEBI:18420"/>
        <label>1</label>
        <note>catalytic</note>
    </ligand>
</feature>
<dbReference type="Pfam" id="PF00459">
    <property type="entry name" value="Inositol_P"/>
    <property type="match status" value="1"/>
</dbReference>
<dbReference type="InterPro" id="IPR000760">
    <property type="entry name" value="Inositol_monophosphatase-like"/>
</dbReference>
<dbReference type="PROSITE" id="PS00629">
    <property type="entry name" value="IMP_1"/>
    <property type="match status" value="1"/>
</dbReference>
<feature type="binding site" evidence="6">
    <location>
        <position position="229"/>
    </location>
    <ligand>
        <name>Mg(2+)</name>
        <dbReference type="ChEBI" id="CHEBI:18420"/>
        <label>1</label>
        <note>catalytic</note>
    </ligand>
</feature>
<dbReference type="GO" id="GO:0007165">
    <property type="term" value="P:signal transduction"/>
    <property type="evidence" value="ECO:0007669"/>
    <property type="project" value="TreeGrafter"/>
</dbReference>
<dbReference type="GO" id="GO:0046854">
    <property type="term" value="P:phosphatidylinositol phosphate biosynthetic process"/>
    <property type="evidence" value="ECO:0007669"/>
    <property type="project" value="InterPro"/>
</dbReference>
<dbReference type="InterPro" id="IPR020583">
    <property type="entry name" value="Inositol_monoP_metal-BS"/>
</dbReference>
<feature type="region of interest" description="Disordered" evidence="7">
    <location>
        <begin position="24"/>
        <end position="46"/>
    </location>
</feature>
<dbReference type="SUPFAM" id="SSF56655">
    <property type="entry name" value="Carbohydrate phosphatase"/>
    <property type="match status" value="1"/>
</dbReference>
<dbReference type="EMBL" id="CADCVT010000066">
    <property type="protein sequence ID" value="CAA9480832.1"/>
    <property type="molecule type" value="Genomic_DNA"/>
</dbReference>
<dbReference type="AlphaFoldDB" id="A0A6J4RS57"/>
<dbReference type="GO" id="GO:0008934">
    <property type="term" value="F:inositol monophosphate 1-phosphatase activity"/>
    <property type="evidence" value="ECO:0007669"/>
    <property type="project" value="TreeGrafter"/>
</dbReference>